<dbReference type="GO" id="GO:0000287">
    <property type="term" value="F:magnesium ion binding"/>
    <property type="evidence" value="ECO:0007669"/>
    <property type="project" value="UniProtKB-UniRule"/>
</dbReference>
<keyword evidence="3 7" id="KW-0547">Nucleotide-binding</keyword>
<dbReference type="GO" id="GO:0009073">
    <property type="term" value="P:aromatic amino acid family biosynthetic process"/>
    <property type="evidence" value="ECO:0007669"/>
    <property type="project" value="UniProtKB-KW"/>
</dbReference>
<feature type="binding site" evidence="7">
    <location>
        <begin position="10"/>
        <end position="15"/>
    </location>
    <ligand>
        <name>ATP</name>
        <dbReference type="ChEBI" id="CHEBI:30616"/>
    </ligand>
</feature>
<dbReference type="EMBL" id="CP076132">
    <property type="protein sequence ID" value="QWG03097.1"/>
    <property type="molecule type" value="Genomic_DNA"/>
</dbReference>
<feature type="binding site" evidence="7">
    <location>
        <position position="138"/>
    </location>
    <ligand>
        <name>substrate</name>
    </ligand>
</feature>
<gene>
    <name evidence="7" type="primary">aroK</name>
    <name evidence="8" type="ORF">KMW28_05825</name>
</gene>
<comment type="pathway">
    <text evidence="7">Metabolic intermediate biosynthesis; chorismate biosynthesis; chorismate from D-erythrose 4-phosphate and phosphoenolpyruvate: step 5/7.</text>
</comment>
<evidence type="ECO:0000256" key="4">
    <source>
        <dbReference type="ARBA" id="ARBA00022777"/>
    </source>
</evidence>
<keyword evidence="7" id="KW-0963">Cytoplasm</keyword>
<dbReference type="EC" id="2.7.1.71" evidence="7"/>
<feature type="binding site" evidence="7">
    <location>
        <position position="56"/>
    </location>
    <ligand>
        <name>substrate</name>
    </ligand>
</feature>
<dbReference type="GO" id="GO:0005524">
    <property type="term" value="F:ATP binding"/>
    <property type="evidence" value="ECO:0007669"/>
    <property type="project" value="UniProtKB-UniRule"/>
</dbReference>
<comment type="caution">
    <text evidence="7">Lacks conserved residue(s) required for the propagation of feature annotation.</text>
</comment>
<feature type="binding site" evidence="7">
    <location>
        <position position="77"/>
    </location>
    <ligand>
        <name>substrate</name>
    </ligand>
</feature>
<keyword evidence="1 7" id="KW-0028">Amino-acid biosynthesis</keyword>
<comment type="subcellular location">
    <subcellularLocation>
        <location evidence="7">Cytoplasm</location>
    </subcellularLocation>
</comment>
<dbReference type="InterPro" id="IPR027417">
    <property type="entry name" value="P-loop_NTPase"/>
</dbReference>
<evidence type="ECO:0000256" key="2">
    <source>
        <dbReference type="ARBA" id="ARBA00022679"/>
    </source>
</evidence>
<keyword evidence="2 7" id="KW-0808">Transferase</keyword>
<feature type="binding site" evidence="7">
    <location>
        <position position="32"/>
    </location>
    <ligand>
        <name>substrate</name>
    </ligand>
</feature>
<keyword evidence="9" id="KW-1185">Reference proteome</keyword>
<evidence type="ECO:0000256" key="5">
    <source>
        <dbReference type="ARBA" id="ARBA00022840"/>
    </source>
</evidence>
<comment type="function">
    <text evidence="7">Catalyzes the specific phosphorylation of the 3-hydroxyl group of shikimic acid using ATP as a cosubstrate.</text>
</comment>
<dbReference type="GO" id="GO:0005829">
    <property type="term" value="C:cytosol"/>
    <property type="evidence" value="ECO:0007669"/>
    <property type="project" value="TreeGrafter"/>
</dbReference>
<sequence>MRIYLVGMPGSGKSTLAKALSEQLDLPFYDMDDEIVNQEKRSIPEIFEKEGEEYFRKVEQQIVQNFHPENSIIATGGGAPCFFDNMEVLNGLGITVFTDVSAEALTERVWGQHGTRPLLSQSSEEEVFQSINDKRSDRLPYYKKAQIYIEAKDKTPEDLAIEIVNRLKDIK</sequence>
<dbReference type="SUPFAM" id="SSF52540">
    <property type="entry name" value="P-loop containing nucleoside triphosphate hydrolases"/>
    <property type="match status" value="1"/>
</dbReference>
<keyword evidence="5 7" id="KW-0067">ATP-binding</keyword>
<dbReference type="Pfam" id="PF01202">
    <property type="entry name" value="SKI"/>
    <property type="match status" value="1"/>
</dbReference>
<evidence type="ECO:0000256" key="3">
    <source>
        <dbReference type="ARBA" id="ARBA00022741"/>
    </source>
</evidence>
<dbReference type="GO" id="GO:0008652">
    <property type="term" value="P:amino acid biosynthetic process"/>
    <property type="evidence" value="ECO:0007669"/>
    <property type="project" value="UniProtKB-KW"/>
</dbReference>
<evidence type="ECO:0000256" key="1">
    <source>
        <dbReference type="ARBA" id="ARBA00022605"/>
    </source>
</evidence>
<comment type="subunit">
    <text evidence="7">Monomer.</text>
</comment>
<dbReference type="Proteomes" id="UP000678679">
    <property type="component" value="Chromosome 1"/>
</dbReference>
<dbReference type="PRINTS" id="PR01100">
    <property type="entry name" value="SHIKIMTKNASE"/>
</dbReference>
<dbReference type="RefSeq" id="WP_169664205.1">
    <property type="nucleotide sequence ID" value="NZ_CP076132.1"/>
</dbReference>
<reference evidence="8 9" key="1">
    <citation type="submission" date="2021-05" db="EMBL/GenBank/DDBJ databases">
        <title>Comparative genomic studies on the polysaccharide-degrading batcterial strains of the Flammeovirga genus.</title>
        <authorList>
            <person name="Zewei F."/>
            <person name="Zheng Z."/>
            <person name="Yu L."/>
            <person name="Ruyue G."/>
            <person name="Yanhong M."/>
            <person name="Yuanyuan C."/>
            <person name="Jingyan G."/>
            <person name="Wenjun H."/>
        </authorList>
    </citation>
    <scope>NUCLEOTIDE SEQUENCE [LARGE SCALE GENOMIC DNA]</scope>
    <source>
        <strain evidence="8 9">NBRC:100898</strain>
    </source>
</reference>
<evidence type="ECO:0000313" key="9">
    <source>
        <dbReference type="Proteomes" id="UP000678679"/>
    </source>
</evidence>
<dbReference type="InterPro" id="IPR000623">
    <property type="entry name" value="Shikimate_kinase/TSH1"/>
</dbReference>
<dbReference type="PANTHER" id="PTHR21087">
    <property type="entry name" value="SHIKIMATE KINASE"/>
    <property type="match status" value="1"/>
</dbReference>
<keyword evidence="7" id="KW-0479">Metal-binding</keyword>
<proteinExistence type="inferred from homology"/>
<dbReference type="GO" id="GO:0004765">
    <property type="term" value="F:shikimate kinase activity"/>
    <property type="evidence" value="ECO:0007669"/>
    <property type="project" value="UniProtKB-UniRule"/>
</dbReference>
<keyword evidence="7" id="KW-0460">Magnesium</keyword>
<feature type="binding site" evidence="7">
    <location>
        <position position="14"/>
    </location>
    <ligand>
        <name>Mg(2+)</name>
        <dbReference type="ChEBI" id="CHEBI:18420"/>
    </ligand>
</feature>
<feature type="binding site" evidence="7">
    <location>
        <position position="116"/>
    </location>
    <ligand>
        <name>ATP</name>
        <dbReference type="ChEBI" id="CHEBI:30616"/>
    </ligand>
</feature>
<dbReference type="PANTHER" id="PTHR21087:SF16">
    <property type="entry name" value="SHIKIMATE KINASE 1, CHLOROPLASTIC"/>
    <property type="match status" value="1"/>
</dbReference>
<accession>A0AAX1NAJ4</accession>
<dbReference type="Gene3D" id="3.40.50.300">
    <property type="entry name" value="P-loop containing nucleotide triphosphate hydrolases"/>
    <property type="match status" value="1"/>
</dbReference>
<name>A0AAX1NAJ4_9BACT</name>
<dbReference type="CDD" id="cd00464">
    <property type="entry name" value="SK"/>
    <property type="match status" value="1"/>
</dbReference>
<comment type="similarity">
    <text evidence="7">Belongs to the shikimate kinase family.</text>
</comment>
<comment type="catalytic activity">
    <reaction evidence="7">
        <text>shikimate + ATP = 3-phosphoshikimate + ADP + H(+)</text>
        <dbReference type="Rhea" id="RHEA:13121"/>
        <dbReference type="ChEBI" id="CHEBI:15378"/>
        <dbReference type="ChEBI" id="CHEBI:30616"/>
        <dbReference type="ChEBI" id="CHEBI:36208"/>
        <dbReference type="ChEBI" id="CHEBI:145989"/>
        <dbReference type="ChEBI" id="CHEBI:456216"/>
        <dbReference type="EC" id="2.7.1.71"/>
    </reaction>
</comment>
<evidence type="ECO:0000256" key="6">
    <source>
        <dbReference type="ARBA" id="ARBA00023141"/>
    </source>
</evidence>
<comment type="cofactor">
    <cofactor evidence="7">
        <name>Mg(2+)</name>
        <dbReference type="ChEBI" id="CHEBI:18420"/>
    </cofactor>
    <text evidence="7">Binds 1 Mg(2+) ion per subunit.</text>
</comment>
<dbReference type="InterPro" id="IPR031322">
    <property type="entry name" value="Shikimate/glucono_kinase"/>
</dbReference>
<dbReference type="AlphaFoldDB" id="A0AAX1NAJ4"/>
<dbReference type="KEGG" id="fya:KMW28_05825"/>
<evidence type="ECO:0000256" key="7">
    <source>
        <dbReference type="HAMAP-Rule" id="MF_00109"/>
    </source>
</evidence>
<dbReference type="GO" id="GO:0009423">
    <property type="term" value="P:chorismate biosynthetic process"/>
    <property type="evidence" value="ECO:0007669"/>
    <property type="project" value="UniProtKB-UniRule"/>
</dbReference>
<evidence type="ECO:0000313" key="8">
    <source>
        <dbReference type="EMBL" id="QWG03097.1"/>
    </source>
</evidence>
<dbReference type="HAMAP" id="MF_00109">
    <property type="entry name" value="Shikimate_kinase"/>
    <property type="match status" value="1"/>
</dbReference>
<keyword evidence="4 7" id="KW-0418">Kinase</keyword>
<protein>
    <recommendedName>
        <fullName evidence="7">Shikimate kinase</fullName>
        <shortName evidence="7">SK</shortName>
        <ecNumber evidence="7">2.7.1.71</ecNumber>
    </recommendedName>
</protein>
<keyword evidence="6 7" id="KW-0057">Aromatic amino acid biosynthesis</keyword>
<organism evidence="8 9">
    <name type="scientific">Flammeovirga yaeyamensis</name>
    <dbReference type="NCBI Taxonomy" id="367791"/>
    <lineage>
        <taxon>Bacteria</taxon>
        <taxon>Pseudomonadati</taxon>
        <taxon>Bacteroidota</taxon>
        <taxon>Cytophagia</taxon>
        <taxon>Cytophagales</taxon>
        <taxon>Flammeovirgaceae</taxon>
        <taxon>Flammeovirga</taxon>
    </lineage>
</organism>